<feature type="chain" id="PRO_5021397781" description="Lipoprotein" evidence="1">
    <location>
        <begin position="20"/>
        <end position="76"/>
    </location>
</feature>
<dbReference type="PROSITE" id="PS51257">
    <property type="entry name" value="PROKAR_LIPOPROTEIN"/>
    <property type="match status" value="1"/>
</dbReference>
<dbReference type="AlphaFoldDB" id="A0A4Z1C2J8"/>
<protein>
    <recommendedName>
        <fullName evidence="4">Lipoprotein</fullName>
    </recommendedName>
</protein>
<name>A0A4Z1C2J8_9FLAO</name>
<comment type="caution">
    <text evidence="2">The sequence shown here is derived from an EMBL/GenBank/DDBJ whole genome shotgun (WGS) entry which is preliminary data.</text>
</comment>
<feature type="signal peptide" evidence="1">
    <location>
        <begin position="1"/>
        <end position="19"/>
    </location>
</feature>
<dbReference type="EMBL" id="SRPE01000003">
    <property type="protein sequence ID" value="TGN29235.1"/>
    <property type="molecule type" value="Genomic_DNA"/>
</dbReference>
<keyword evidence="1" id="KW-0732">Signal</keyword>
<evidence type="ECO:0000256" key="1">
    <source>
        <dbReference type="SAM" id="SignalP"/>
    </source>
</evidence>
<reference evidence="2 3" key="1">
    <citation type="submission" date="2019-03" db="EMBL/GenBank/DDBJ databases">
        <title>Empedobacter tilapiae sp. nov., isolated from an intestine of Nile tilapia Oreochromis niloticus.</title>
        <authorList>
            <person name="Kim Y.-O."/>
            <person name="Yoon J.-H."/>
        </authorList>
    </citation>
    <scope>NUCLEOTIDE SEQUENCE [LARGE SCALE GENOMIC DNA]</scope>
    <source>
        <strain evidence="2 3">MRS2</strain>
    </source>
</reference>
<keyword evidence="3" id="KW-1185">Reference proteome</keyword>
<proteinExistence type="predicted"/>
<dbReference type="RefSeq" id="WP_135834690.1">
    <property type="nucleotide sequence ID" value="NZ_CAUQWU010000006.1"/>
</dbReference>
<organism evidence="2 3">
    <name type="scientific">Empedobacter tilapiae</name>
    <dbReference type="NCBI Taxonomy" id="2491114"/>
    <lineage>
        <taxon>Bacteria</taxon>
        <taxon>Pseudomonadati</taxon>
        <taxon>Bacteroidota</taxon>
        <taxon>Flavobacteriia</taxon>
        <taxon>Flavobacteriales</taxon>
        <taxon>Weeksellaceae</taxon>
        <taxon>Empedobacter</taxon>
    </lineage>
</organism>
<evidence type="ECO:0000313" key="2">
    <source>
        <dbReference type="EMBL" id="TGN29235.1"/>
    </source>
</evidence>
<evidence type="ECO:0008006" key="4">
    <source>
        <dbReference type="Google" id="ProtNLM"/>
    </source>
</evidence>
<sequence length="76" mass="7682">MKKFFAVVAVAALSLGAVSCGEKKAEEAVENTVDSANAVIDSANTVVDSANAVVDSAKETVDSLKAEVPATETPAK</sequence>
<evidence type="ECO:0000313" key="3">
    <source>
        <dbReference type="Proteomes" id="UP000297998"/>
    </source>
</evidence>
<dbReference type="Proteomes" id="UP000297998">
    <property type="component" value="Unassembled WGS sequence"/>
</dbReference>
<accession>A0A4Z1C2J8</accession>
<gene>
    <name evidence="2" type="ORF">E4J94_04585</name>
</gene>